<dbReference type="InterPro" id="IPR036390">
    <property type="entry name" value="WH_DNA-bd_sf"/>
</dbReference>
<evidence type="ECO:0000313" key="6">
    <source>
        <dbReference type="EMBL" id="QKV55774.1"/>
    </source>
</evidence>
<keyword evidence="3" id="KW-0238">DNA-binding</keyword>
<dbReference type="Pfam" id="PF03466">
    <property type="entry name" value="LysR_substrate"/>
    <property type="match status" value="1"/>
</dbReference>
<accession>A0A6N1X8Q2</accession>
<geneLocation type="plasmid" evidence="6 7">
    <name>unnamed2</name>
</geneLocation>
<comment type="similarity">
    <text evidence="1">Belongs to the LysR transcriptional regulatory family.</text>
</comment>
<dbReference type="InterPro" id="IPR036388">
    <property type="entry name" value="WH-like_DNA-bd_sf"/>
</dbReference>
<dbReference type="PANTHER" id="PTHR30126:SF77">
    <property type="entry name" value="TRANSCRIPTIONAL REGULATORY PROTEIN"/>
    <property type="match status" value="1"/>
</dbReference>
<dbReference type="Gene3D" id="1.10.10.10">
    <property type="entry name" value="Winged helix-like DNA-binding domain superfamily/Winged helix DNA-binding domain"/>
    <property type="match status" value="1"/>
</dbReference>
<keyword evidence="2" id="KW-0805">Transcription regulation</keyword>
<dbReference type="KEGG" id="aant:HUK68_22815"/>
<protein>
    <submittedName>
        <fullName evidence="6">LysR family transcriptional regulator</fullName>
    </submittedName>
</protein>
<dbReference type="SUPFAM" id="SSF46785">
    <property type="entry name" value="Winged helix' DNA-binding domain"/>
    <property type="match status" value="1"/>
</dbReference>
<evidence type="ECO:0000256" key="2">
    <source>
        <dbReference type="ARBA" id="ARBA00023015"/>
    </source>
</evidence>
<proteinExistence type="inferred from homology"/>
<reference evidence="6 7" key="1">
    <citation type="submission" date="2020-06" db="EMBL/GenBank/DDBJ databases">
        <title>Acidovorax antarctica sp. nov., isolated from Corinth ice sheet soil, Antarctic Fields Peninsula.</title>
        <authorList>
            <person name="Xu Q."/>
            <person name="Peng F."/>
        </authorList>
    </citation>
    <scope>NUCLEOTIDE SEQUENCE [LARGE SCALE GENOMIC DNA]</scope>
    <source>
        <strain evidence="6 7">16-35-5</strain>
        <plasmid evidence="6 7">unnamed2</plasmid>
    </source>
</reference>
<dbReference type="PROSITE" id="PS50931">
    <property type="entry name" value="HTH_LYSR"/>
    <property type="match status" value="1"/>
</dbReference>
<sequence>MNIRFLETVLWLTKLRTLKATAEQMCITHTAISNRIDALEQDLGVKLFEKSGQGFEPTPDGVRFIEEAEPIVEAYHKLRRVVLDPMKVKGSLRIGLATTLVPTILPHLVKTLRSEYPRVSLAVTVDLADRLLRDLKGGRLDLLLVASSPPEPHYERVPLCSFAMGMVASPTLAIDTTKPLTLDQLAAHPFIGYPAGTDSQSRVESYFSGVDLVAGVHASNGIHGNVQLAAAGMGITAVPIVYVKTELEQGSLVLLPTVKAYASVHYAAIFSKDGNTALPRAVATLARQAAASFCEAADPSQAWQNHSTHPSEQA</sequence>
<dbReference type="Gene3D" id="3.40.190.10">
    <property type="entry name" value="Periplasmic binding protein-like II"/>
    <property type="match status" value="2"/>
</dbReference>
<evidence type="ECO:0000256" key="1">
    <source>
        <dbReference type="ARBA" id="ARBA00009437"/>
    </source>
</evidence>
<dbReference type="InterPro" id="IPR000847">
    <property type="entry name" value="LysR_HTH_N"/>
</dbReference>
<name>A0A6N1X8Q2_9BURK</name>
<dbReference type="Pfam" id="PF00126">
    <property type="entry name" value="HTH_1"/>
    <property type="match status" value="1"/>
</dbReference>
<keyword evidence="7" id="KW-1185">Reference proteome</keyword>
<dbReference type="SUPFAM" id="SSF53850">
    <property type="entry name" value="Periplasmic binding protein-like II"/>
    <property type="match status" value="1"/>
</dbReference>
<dbReference type="InterPro" id="IPR005119">
    <property type="entry name" value="LysR_subst-bd"/>
</dbReference>
<dbReference type="GO" id="GO:0003700">
    <property type="term" value="F:DNA-binding transcription factor activity"/>
    <property type="evidence" value="ECO:0007669"/>
    <property type="project" value="InterPro"/>
</dbReference>
<dbReference type="EMBL" id="CP054842">
    <property type="protein sequence ID" value="QKV55774.1"/>
    <property type="molecule type" value="Genomic_DNA"/>
</dbReference>
<evidence type="ECO:0000313" key="7">
    <source>
        <dbReference type="Proteomes" id="UP000509579"/>
    </source>
</evidence>
<evidence type="ECO:0000256" key="4">
    <source>
        <dbReference type="ARBA" id="ARBA00023163"/>
    </source>
</evidence>
<dbReference type="RefSeq" id="WP_175506553.1">
    <property type="nucleotide sequence ID" value="NZ_CP054842.1"/>
</dbReference>
<dbReference type="CDD" id="cd05466">
    <property type="entry name" value="PBP2_LTTR_substrate"/>
    <property type="match status" value="1"/>
</dbReference>
<dbReference type="Proteomes" id="UP000509579">
    <property type="component" value="Plasmid unnamed2"/>
</dbReference>
<gene>
    <name evidence="6" type="ORF">HUK68_22815</name>
</gene>
<keyword evidence="6" id="KW-0614">Plasmid</keyword>
<feature type="domain" description="HTH lysR-type" evidence="5">
    <location>
        <begin position="1"/>
        <end position="58"/>
    </location>
</feature>
<keyword evidence="4" id="KW-0804">Transcription</keyword>
<dbReference type="GO" id="GO:0000976">
    <property type="term" value="F:transcription cis-regulatory region binding"/>
    <property type="evidence" value="ECO:0007669"/>
    <property type="project" value="TreeGrafter"/>
</dbReference>
<dbReference type="AlphaFoldDB" id="A0A6N1X8Q2"/>
<dbReference type="PANTHER" id="PTHR30126">
    <property type="entry name" value="HTH-TYPE TRANSCRIPTIONAL REGULATOR"/>
    <property type="match status" value="1"/>
</dbReference>
<evidence type="ECO:0000256" key="3">
    <source>
        <dbReference type="ARBA" id="ARBA00023125"/>
    </source>
</evidence>
<evidence type="ECO:0000259" key="5">
    <source>
        <dbReference type="PROSITE" id="PS50931"/>
    </source>
</evidence>
<organism evidence="6 7">
    <name type="scientific">Comamonas antarctica</name>
    <dbReference type="NCBI Taxonomy" id="2743470"/>
    <lineage>
        <taxon>Bacteria</taxon>
        <taxon>Pseudomonadati</taxon>
        <taxon>Pseudomonadota</taxon>
        <taxon>Betaproteobacteria</taxon>
        <taxon>Burkholderiales</taxon>
        <taxon>Comamonadaceae</taxon>
        <taxon>Comamonas</taxon>
    </lineage>
</organism>